<dbReference type="NCBIfam" id="TIGR00006">
    <property type="entry name" value="16S rRNA (cytosine(1402)-N(4))-methyltransferase RsmH"/>
    <property type="match status" value="1"/>
</dbReference>
<keyword evidence="4" id="KW-0949">S-adenosyl-L-methionine</keyword>
<evidence type="ECO:0000256" key="1">
    <source>
        <dbReference type="ARBA" id="ARBA00010396"/>
    </source>
</evidence>
<evidence type="ECO:0000256" key="2">
    <source>
        <dbReference type="ARBA" id="ARBA00022603"/>
    </source>
</evidence>
<dbReference type="GO" id="GO:0005737">
    <property type="term" value="C:cytoplasm"/>
    <property type="evidence" value="ECO:0007669"/>
    <property type="project" value="TreeGrafter"/>
</dbReference>
<accession>A0A382EE79</accession>
<evidence type="ECO:0000256" key="4">
    <source>
        <dbReference type="ARBA" id="ARBA00022691"/>
    </source>
</evidence>
<dbReference type="Pfam" id="PF01795">
    <property type="entry name" value="Methyltransf_5"/>
    <property type="match status" value="1"/>
</dbReference>
<gene>
    <name evidence="5" type="ORF">METZ01_LOCUS201107</name>
</gene>
<dbReference type="PIRSF" id="PIRSF004486">
    <property type="entry name" value="MraW"/>
    <property type="match status" value="1"/>
</dbReference>
<dbReference type="PANTHER" id="PTHR11265:SF0">
    <property type="entry name" value="12S RRNA N4-METHYLCYTIDINE METHYLTRANSFERASE"/>
    <property type="match status" value="1"/>
</dbReference>
<dbReference type="GO" id="GO:0070475">
    <property type="term" value="P:rRNA base methylation"/>
    <property type="evidence" value="ECO:0007669"/>
    <property type="project" value="TreeGrafter"/>
</dbReference>
<evidence type="ECO:0000256" key="3">
    <source>
        <dbReference type="ARBA" id="ARBA00022679"/>
    </source>
</evidence>
<dbReference type="GO" id="GO:0071424">
    <property type="term" value="F:rRNA (cytosine-N4-)-methyltransferase activity"/>
    <property type="evidence" value="ECO:0007669"/>
    <property type="project" value="TreeGrafter"/>
</dbReference>
<sequence>MHHPVLVDKVVEHLIQDSSGVYLDVTCGFGGHTEAILEKLNSEGRVIAIDQDQDAINFTKNKFVNEDRVTVVKGKFGDLKQTLGLHDSDFQCSGILADLGVSSFQLDNAERGFSFQKEGPLDMRMDQSNGINAQIWVNTASENEISQVLWKFGEENFSRKIAKAIINCRINNQIITTKQLSEIVMEAKKSEKTKSRKHLATKTFQAIRIYINQELDQLKQLLDFSFYGLKIGGRLCIISFHSLEDRIVKRFFRNQSRVDPNLLKLPNLPEQDLPKLKIITKRIKSSNEEIEFNPRSRSAILRVVERIR</sequence>
<reference evidence="5" key="1">
    <citation type="submission" date="2018-05" db="EMBL/GenBank/DDBJ databases">
        <authorList>
            <person name="Lanie J.A."/>
            <person name="Ng W.-L."/>
            <person name="Kazmierczak K.M."/>
            <person name="Andrzejewski T.M."/>
            <person name="Davidsen T.M."/>
            <person name="Wayne K.J."/>
            <person name="Tettelin H."/>
            <person name="Glass J.I."/>
            <person name="Rusch D."/>
            <person name="Podicherti R."/>
            <person name="Tsui H.-C.T."/>
            <person name="Winkler M.E."/>
        </authorList>
    </citation>
    <scope>NUCLEOTIDE SEQUENCE</scope>
</reference>
<dbReference type="Gene3D" id="3.40.50.150">
    <property type="entry name" value="Vaccinia Virus protein VP39"/>
    <property type="match status" value="1"/>
</dbReference>
<comment type="similarity">
    <text evidence="1">Belongs to the methyltransferase superfamily. RsmH family.</text>
</comment>
<protein>
    <recommendedName>
        <fullName evidence="6">16S rRNA (Cytosine(1402)-N(4))-methyltransferase</fullName>
    </recommendedName>
</protein>
<evidence type="ECO:0008006" key="6">
    <source>
        <dbReference type="Google" id="ProtNLM"/>
    </source>
</evidence>
<dbReference type="PANTHER" id="PTHR11265">
    <property type="entry name" value="S-ADENOSYL-METHYLTRANSFERASE MRAW"/>
    <property type="match status" value="1"/>
</dbReference>
<organism evidence="5">
    <name type="scientific">marine metagenome</name>
    <dbReference type="NCBI Taxonomy" id="408172"/>
    <lineage>
        <taxon>unclassified sequences</taxon>
        <taxon>metagenomes</taxon>
        <taxon>ecological metagenomes</taxon>
    </lineage>
</organism>
<dbReference type="InterPro" id="IPR029063">
    <property type="entry name" value="SAM-dependent_MTases_sf"/>
</dbReference>
<dbReference type="HAMAP" id="MF_01007">
    <property type="entry name" value="16SrRNA_methyltr_H"/>
    <property type="match status" value="1"/>
</dbReference>
<name>A0A382EE79_9ZZZZ</name>
<proteinExistence type="inferred from homology"/>
<keyword evidence="2" id="KW-0489">Methyltransferase</keyword>
<dbReference type="Gene3D" id="1.10.150.170">
    <property type="entry name" value="Putative methyltransferase TM0872, insert domain"/>
    <property type="match status" value="1"/>
</dbReference>
<dbReference type="InterPro" id="IPR023397">
    <property type="entry name" value="SAM-dep_MeTrfase_MraW_recog"/>
</dbReference>
<dbReference type="AlphaFoldDB" id="A0A382EE79"/>
<evidence type="ECO:0000313" key="5">
    <source>
        <dbReference type="EMBL" id="SVB48253.1"/>
    </source>
</evidence>
<dbReference type="InterPro" id="IPR002903">
    <property type="entry name" value="RsmH"/>
</dbReference>
<dbReference type="SUPFAM" id="SSF81799">
    <property type="entry name" value="Putative methyltransferase TM0872, insert domain"/>
    <property type="match status" value="1"/>
</dbReference>
<dbReference type="CDD" id="cd02440">
    <property type="entry name" value="AdoMet_MTases"/>
    <property type="match status" value="1"/>
</dbReference>
<dbReference type="SUPFAM" id="SSF53335">
    <property type="entry name" value="S-adenosyl-L-methionine-dependent methyltransferases"/>
    <property type="match status" value="1"/>
</dbReference>
<keyword evidence="3" id="KW-0808">Transferase</keyword>
<dbReference type="EMBL" id="UINC01043765">
    <property type="protein sequence ID" value="SVB48253.1"/>
    <property type="molecule type" value="Genomic_DNA"/>
</dbReference>